<evidence type="ECO:0000313" key="1">
    <source>
        <dbReference type="EMBL" id="CAB4878054.1"/>
    </source>
</evidence>
<reference evidence="1" key="1">
    <citation type="submission" date="2020-05" db="EMBL/GenBank/DDBJ databases">
        <authorList>
            <person name="Chiriac C."/>
            <person name="Salcher M."/>
            <person name="Ghai R."/>
            <person name="Kavagutti S V."/>
        </authorList>
    </citation>
    <scope>NUCLEOTIDE SEQUENCE</scope>
</reference>
<dbReference type="AlphaFoldDB" id="A0A6J7EAZ2"/>
<accession>A0A6J7EAZ2</accession>
<sequence>MRVVTAGTAITDPPNVSAVDGSSWLRSDLNDRGAKAFGKPVHHIAAQSHDAQTTA</sequence>
<dbReference type="EMBL" id="CAFBLQ010000125">
    <property type="protein sequence ID" value="CAB4878054.1"/>
    <property type="molecule type" value="Genomic_DNA"/>
</dbReference>
<gene>
    <name evidence="1" type="ORF">UFOPK3423_01116</name>
</gene>
<organism evidence="1">
    <name type="scientific">freshwater metagenome</name>
    <dbReference type="NCBI Taxonomy" id="449393"/>
    <lineage>
        <taxon>unclassified sequences</taxon>
        <taxon>metagenomes</taxon>
        <taxon>ecological metagenomes</taxon>
    </lineage>
</organism>
<protein>
    <submittedName>
        <fullName evidence="1">Unannotated protein</fullName>
    </submittedName>
</protein>
<proteinExistence type="predicted"/>
<name>A0A6J7EAZ2_9ZZZZ</name>